<proteinExistence type="predicted"/>
<reference evidence="1" key="1">
    <citation type="submission" date="2022-04" db="EMBL/GenBank/DDBJ databases">
        <title>Genome of the entomopathogenic fungus Entomophthora muscae.</title>
        <authorList>
            <person name="Elya C."/>
            <person name="Lovett B.R."/>
            <person name="Lee E."/>
            <person name="Macias A.M."/>
            <person name="Hajek A.E."/>
            <person name="De Bivort B.L."/>
            <person name="Kasson M.T."/>
            <person name="De Fine Licht H.H."/>
            <person name="Stajich J.E."/>
        </authorList>
    </citation>
    <scope>NUCLEOTIDE SEQUENCE</scope>
    <source>
        <strain evidence="1">Berkeley</strain>
    </source>
</reference>
<gene>
    <name evidence="1" type="ORF">DSO57_1013923</name>
</gene>
<dbReference type="EMBL" id="QTSX02000052">
    <property type="protein sequence ID" value="KAJ9089341.1"/>
    <property type="molecule type" value="Genomic_DNA"/>
</dbReference>
<protein>
    <submittedName>
        <fullName evidence="1">Uncharacterized protein</fullName>
    </submittedName>
</protein>
<sequence>MSEAKVALGGPYKLGFDASYGRQSCSQDATVKDESLNVVRIDNSSSLETWAQEQDSSPDPRFPWATCLCSPEVEPPQADTKNVGPYGKTGQTKGINPPNGGLIKAPNGGTKMATISFMNLKSKLVANQELSLEGGTGLQPDPMTTTLEQDNQVANLRFLINERTPGPSAILPP</sequence>
<organism evidence="1 2">
    <name type="scientific">Entomophthora muscae</name>
    <dbReference type="NCBI Taxonomy" id="34485"/>
    <lineage>
        <taxon>Eukaryota</taxon>
        <taxon>Fungi</taxon>
        <taxon>Fungi incertae sedis</taxon>
        <taxon>Zoopagomycota</taxon>
        <taxon>Entomophthoromycotina</taxon>
        <taxon>Entomophthoromycetes</taxon>
        <taxon>Entomophthorales</taxon>
        <taxon>Entomophthoraceae</taxon>
        <taxon>Entomophthora</taxon>
    </lineage>
</organism>
<dbReference type="Proteomes" id="UP001165960">
    <property type="component" value="Unassembled WGS sequence"/>
</dbReference>
<accession>A0ACC2URX0</accession>
<name>A0ACC2URX0_9FUNG</name>
<comment type="caution">
    <text evidence="1">The sequence shown here is derived from an EMBL/GenBank/DDBJ whole genome shotgun (WGS) entry which is preliminary data.</text>
</comment>
<evidence type="ECO:0000313" key="1">
    <source>
        <dbReference type="EMBL" id="KAJ9089341.1"/>
    </source>
</evidence>
<evidence type="ECO:0000313" key="2">
    <source>
        <dbReference type="Proteomes" id="UP001165960"/>
    </source>
</evidence>
<keyword evidence="2" id="KW-1185">Reference proteome</keyword>